<accession>A0AAD4V8Q0</accession>
<protein>
    <submittedName>
        <fullName evidence="2">Uncharacterized protein</fullName>
    </submittedName>
</protein>
<proteinExistence type="predicted"/>
<comment type="caution">
    <text evidence="2">The sequence shown here is derived from an EMBL/GenBank/DDBJ whole genome shotgun (WGS) entry which is preliminary data.</text>
</comment>
<feature type="transmembrane region" description="Helical" evidence="1">
    <location>
        <begin position="53"/>
        <end position="71"/>
    </location>
</feature>
<evidence type="ECO:0000313" key="2">
    <source>
        <dbReference type="EMBL" id="KAI5320525.1"/>
    </source>
</evidence>
<keyword evidence="1" id="KW-0472">Membrane</keyword>
<dbReference type="AlphaFoldDB" id="A0AAD4V8Q0"/>
<keyword evidence="1" id="KW-0812">Transmembrane</keyword>
<organism evidence="2 3">
    <name type="scientific">Prunus dulcis</name>
    <name type="common">Almond</name>
    <name type="synonym">Amygdalus dulcis</name>
    <dbReference type="NCBI Taxonomy" id="3755"/>
    <lineage>
        <taxon>Eukaryota</taxon>
        <taxon>Viridiplantae</taxon>
        <taxon>Streptophyta</taxon>
        <taxon>Embryophyta</taxon>
        <taxon>Tracheophyta</taxon>
        <taxon>Spermatophyta</taxon>
        <taxon>Magnoliopsida</taxon>
        <taxon>eudicotyledons</taxon>
        <taxon>Gunneridae</taxon>
        <taxon>Pentapetalae</taxon>
        <taxon>rosids</taxon>
        <taxon>fabids</taxon>
        <taxon>Rosales</taxon>
        <taxon>Rosaceae</taxon>
        <taxon>Amygdaloideae</taxon>
        <taxon>Amygdaleae</taxon>
        <taxon>Prunus</taxon>
    </lineage>
</organism>
<gene>
    <name evidence="2" type="ORF">L3X38_040233</name>
</gene>
<keyword evidence="3" id="KW-1185">Reference proteome</keyword>
<dbReference type="Proteomes" id="UP001054821">
    <property type="component" value="Chromosome 7"/>
</dbReference>
<dbReference type="EMBL" id="JAJFAZ020000007">
    <property type="protein sequence ID" value="KAI5320525.1"/>
    <property type="molecule type" value="Genomic_DNA"/>
</dbReference>
<name>A0AAD4V8Q0_PRUDU</name>
<evidence type="ECO:0000256" key="1">
    <source>
        <dbReference type="SAM" id="Phobius"/>
    </source>
</evidence>
<keyword evidence="1" id="KW-1133">Transmembrane helix</keyword>
<reference evidence="2 3" key="1">
    <citation type="journal article" date="2022" name="G3 (Bethesda)">
        <title>Whole-genome sequence and methylome profiling of the almond [Prunus dulcis (Mill.) D.A. Webb] cultivar 'Nonpareil'.</title>
        <authorList>
            <person name="D'Amico-Willman K.M."/>
            <person name="Ouma W.Z."/>
            <person name="Meulia T."/>
            <person name="Sideli G.M."/>
            <person name="Gradziel T.M."/>
            <person name="Fresnedo-Ramirez J."/>
        </authorList>
    </citation>
    <scope>NUCLEOTIDE SEQUENCE [LARGE SCALE GENOMIC DNA]</scope>
    <source>
        <strain evidence="2">Clone GOH B32 T37-40</strain>
    </source>
</reference>
<sequence length="80" mass="9433">MQRPARWVALLMDGMEEQLGTWTPDRQATYRHSEIWWWDLTIKGKNDRAETRHTLDPTIFIIIIIIIIIIAKPSGLQKFS</sequence>
<evidence type="ECO:0000313" key="3">
    <source>
        <dbReference type="Proteomes" id="UP001054821"/>
    </source>
</evidence>